<sequence length="398" mass="43710">MEEVRSDIPFLGSGIIYFDNAATTPTPEPVIESMLEYYREYSANIGRGVHEATKRATDSFESSREKIAKVIGCKPGEIVYAKNTTEGLNLLARGLDLEKGDKVIATILDHHSNLIPWQKLEEERGIELEIVRKCRDFEIDPQAVEDAINERTRVVTMPSVSNAFGTRQPVEEVGRIAEENDVLFSVDAAQSVGHMPVDVDEIGCDFLAAAGHKGLLGPQGTGFLYVREELTEEIQPLLYGGGIVRSVGEHKCELVNPPQVFDAGTPNIPGIIGLGRAAEYVLDIGLENIEHQEQKLVNRILEVDAFDNVEVYGSGSVQKLGGVVSFNLKGLDSHEVSSLLDEIGNIATRSGHHCAEPAMKHFDVEGNVRASVHYYNTIEEVEKFLEILGEISKELAQS</sequence>
<dbReference type="AlphaFoldDB" id="A0A133V5S5"/>
<dbReference type="InterPro" id="IPR020578">
    <property type="entry name" value="Aminotrans_V_PyrdxlP_BS"/>
</dbReference>
<comment type="cofactor">
    <cofactor evidence="1 7">
        <name>pyridoxal 5'-phosphate</name>
        <dbReference type="ChEBI" id="CHEBI:597326"/>
    </cofactor>
</comment>
<dbReference type="InterPro" id="IPR016454">
    <property type="entry name" value="Cysteine_dSase"/>
</dbReference>
<dbReference type="PANTHER" id="PTHR43586">
    <property type="entry name" value="CYSTEINE DESULFURASE"/>
    <property type="match status" value="1"/>
</dbReference>
<dbReference type="Proteomes" id="UP000070344">
    <property type="component" value="Unassembled WGS sequence"/>
</dbReference>
<dbReference type="InterPro" id="IPR015424">
    <property type="entry name" value="PyrdxlP-dep_Trfase"/>
</dbReference>
<keyword evidence="4" id="KW-0808">Transferase</keyword>
<gene>
    <name evidence="9" type="ORF">AKJ41_00405</name>
</gene>
<evidence type="ECO:0000259" key="8">
    <source>
        <dbReference type="Pfam" id="PF00266"/>
    </source>
</evidence>
<dbReference type="InterPro" id="IPR010970">
    <property type="entry name" value="Cys_dSase_SufS"/>
</dbReference>
<evidence type="ECO:0000256" key="4">
    <source>
        <dbReference type="ARBA" id="ARBA00022679"/>
    </source>
</evidence>
<keyword evidence="5" id="KW-0663">Pyridoxal phosphate</keyword>
<evidence type="ECO:0000256" key="1">
    <source>
        <dbReference type="ARBA" id="ARBA00001933"/>
    </source>
</evidence>
<dbReference type="PROSITE" id="PS00595">
    <property type="entry name" value="AA_TRANSFER_CLASS_5"/>
    <property type="match status" value="1"/>
</dbReference>
<comment type="catalytic activity">
    <reaction evidence="6">
        <text>(sulfur carrier)-H + L-cysteine = (sulfur carrier)-SH + L-alanine</text>
        <dbReference type="Rhea" id="RHEA:43892"/>
        <dbReference type="Rhea" id="RHEA-COMP:14737"/>
        <dbReference type="Rhea" id="RHEA-COMP:14739"/>
        <dbReference type="ChEBI" id="CHEBI:29917"/>
        <dbReference type="ChEBI" id="CHEBI:35235"/>
        <dbReference type="ChEBI" id="CHEBI:57972"/>
        <dbReference type="ChEBI" id="CHEBI:64428"/>
        <dbReference type="EC" id="2.8.1.7"/>
    </reaction>
</comment>
<dbReference type="EC" id="2.8.1.7" evidence="3"/>
<dbReference type="CDD" id="cd06453">
    <property type="entry name" value="SufS_like"/>
    <property type="match status" value="1"/>
</dbReference>
<keyword evidence="10" id="KW-1185">Reference proteome</keyword>
<evidence type="ECO:0000256" key="7">
    <source>
        <dbReference type="RuleBase" id="RU004504"/>
    </source>
</evidence>
<accession>A0A133V5S5</accession>
<dbReference type="Gene3D" id="3.90.1150.10">
    <property type="entry name" value="Aspartate Aminotransferase, domain 1"/>
    <property type="match status" value="1"/>
</dbReference>
<evidence type="ECO:0000256" key="3">
    <source>
        <dbReference type="ARBA" id="ARBA00012239"/>
    </source>
</evidence>
<protein>
    <recommendedName>
        <fullName evidence="3">cysteine desulfurase</fullName>
        <ecNumber evidence="3">2.8.1.7</ecNumber>
    </recommendedName>
</protein>
<dbReference type="InterPro" id="IPR015422">
    <property type="entry name" value="PyrdxlP-dep_Trfase_small"/>
</dbReference>
<dbReference type="GO" id="GO:0031071">
    <property type="term" value="F:cysteine desulfurase activity"/>
    <property type="evidence" value="ECO:0007669"/>
    <property type="project" value="UniProtKB-EC"/>
</dbReference>
<evidence type="ECO:0000256" key="2">
    <source>
        <dbReference type="ARBA" id="ARBA00010447"/>
    </source>
</evidence>
<evidence type="ECO:0000313" key="9">
    <source>
        <dbReference type="EMBL" id="KXB01746.1"/>
    </source>
</evidence>
<comment type="caution">
    <text evidence="9">The sequence shown here is derived from an EMBL/GenBank/DDBJ whole genome shotgun (WGS) entry which is preliminary data.</text>
</comment>
<dbReference type="Gene3D" id="3.40.640.10">
    <property type="entry name" value="Type I PLP-dependent aspartate aminotransferase-like (Major domain)"/>
    <property type="match status" value="1"/>
</dbReference>
<evidence type="ECO:0000256" key="6">
    <source>
        <dbReference type="ARBA" id="ARBA00050776"/>
    </source>
</evidence>
<dbReference type="PATRIC" id="fig|1698271.3.peg.598"/>
<dbReference type="Pfam" id="PF00266">
    <property type="entry name" value="Aminotran_5"/>
    <property type="match status" value="1"/>
</dbReference>
<organism evidence="9 10">
    <name type="scientific">candidate division MSBL1 archaeon SCGC-AAA259O05</name>
    <dbReference type="NCBI Taxonomy" id="1698271"/>
    <lineage>
        <taxon>Archaea</taxon>
        <taxon>Methanobacteriati</taxon>
        <taxon>Methanobacteriota</taxon>
        <taxon>candidate division MSBL1</taxon>
    </lineage>
</organism>
<dbReference type="SUPFAM" id="SSF53383">
    <property type="entry name" value="PLP-dependent transferases"/>
    <property type="match status" value="1"/>
</dbReference>
<dbReference type="GO" id="GO:0030170">
    <property type="term" value="F:pyridoxal phosphate binding"/>
    <property type="evidence" value="ECO:0007669"/>
    <property type="project" value="InterPro"/>
</dbReference>
<dbReference type="InterPro" id="IPR000192">
    <property type="entry name" value="Aminotrans_V_dom"/>
</dbReference>
<proteinExistence type="inferred from homology"/>
<reference evidence="9 10" key="1">
    <citation type="journal article" date="2016" name="Sci. Rep.">
        <title>Metabolic traits of an uncultured archaeal lineage -MSBL1- from brine pools of the Red Sea.</title>
        <authorList>
            <person name="Mwirichia R."/>
            <person name="Alam I."/>
            <person name="Rashid M."/>
            <person name="Vinu M."/>
            <person name="Ba-Alawi W."/>
            <person name="Anthony Kamau A."/>
            <person name="Kamanda Ngugi D."/>
            <person name="Goker M."/>
            <person name="Klenk H.P."/>
            <person name="Bajic V."/>
            <person name="Stingl U."/>
        </authorList>
    </citation>
    <scope>NUCLEOTIDE SEQUENCE [LARGE SCALE GENOMIC DNA]</scope>
    <source>
        <strain evidence="9">SCGC-AAA259O05</strain>
    </source>
</reference>
<dbReference type="PIRSF" id="PIRSF005572">
    <property type="entry name" value="NifS"/>
    <property type="match status" value="1"/>
</dbReference>
<dbReference type="EMBL" id="LHXV01000003">
    <property type="protein sequence ID" value="KXB01746.1"/>
    <property type="molecule type" value="Genomic_DNA"/>
</dbReference>
<dbReference type="GO" id="GO:0006534">
    <property type="term" value="P:cysteine metabolic process"/>
    <property type="evidence" value="ECO:0007669"/>
    <property type="project" value="InterPro"/>
</dbReference>
<comment type="similarity">
    <text evidence="2">Belongs to the class-V pyridoxal-phosphate-dependent aminotransferase family. Csd subfamily.</text>
</comment>
<dbReference type="PANTHER" id="PTHR43586:SF8">
    <property type="entry name" value="CYSTEINE DESULFURASE 1, CHLOROPLASTIC"/>
    <property type="match status" value="1"/>
</dbReference>
<dbReference type="InterPro" id="IPR015421">
    <property type="entry name" value="PyrdxlP-dep_Trfase_major"/>
</dbReference>
<evidence type="ECO:0000256" key="5">
    <source>
        <dbReference type="ARBA" id="ARBA00022898"/>
    </source>
</evidence>
<feature type="domain" description="Aminotransferase class V" evidence="8">
    <location>
        <begin position="16"/>
        <end position="384"/>
    </location>
</feature>
<name>A0A133V5S5_9EURY</name>
<evidence type="ECO:0000313" key="10">
    <source>
        <dbReference type="Proteomes" id="UP000070344"/>
    </source>
</evidence>